<comment type="caution">
    <text evidence="1">The sequence shown here is derived from an EMBL/GenBank/DDBJ whole genome shotgun (WGS) entry which is preliminary data.</text>
</comment>
<dbReference type="Proteomes" id="UP001139488">
    <property type="component" value="Unassembled WGS sequence"/>
</dbReference>
<keyword evidence="2" id="KW-1185">Reference proteome</keyword>
<evidence type="ECO:0000313" key="2">
    <source>
        <dbReference type="Proteomes" id="UP001139488"/>
    </source>
</evidence>
<dbReference type="EMBL" id="JAJNNZ010000003">
    <property type="protein sequence ID" value="MCJ2376213.1"/>
    <property type="molecule type" value="Genomic_DNA"/>
</dbReference>
<dbReference type="InterPro" id="IPR032720">
    <property type="entry name" value="Cys_rich_CWC"/>
</dbReference>
<accession>A0A9X2AY23</accession>
<dbReference type="AlphaFoldDB" id="A0A9X2AY23"/>
<dbReference type="Pfam" id="PF06945">
    <property type="entry name" value="DUF1289"/>
    <property type="match status" value="1"/>
</dbReference>
<sequence length="102" mass="11074">MATPCRAACKNDGGICSGCQRTVDEIATWSSDTDAQRQDKIDQLSGVQSTHQCSQCGKPAYCDISAGKASCWCFEIEKRDTSSLGKSQHCLCRHCLSKLPLL</sequence>
<name>A0A9X2AY23_9VIBR</name>
<protein>
    <submittedName>
        <fullName evidence="1">DUF1289 domain-containing protein</fullName>
    </submittedName>
</protein>
<evidence type="ECO:0000313" key="1">
    <source>
        <dbReference type="EMBL" id="MCJ2376213.1"/>
    </source>
</evidence>
<gene>
    <name evidence="1" type="ORF">LNL84_05130</name>
</gene>
<dbReference type="RefSeq" id="WP_244355879.1">
    <property type="nucleotide sequence ID" value="NZ_JAJNNZ010000003.1"/>
</dbReference>
<reference evidence="1" key="1">
    <citation type="submission" date="2021-11" db="EMBL/GenBank/DDBJ databases">
        <title>Vibrio ZSDE26 sp. nov. and Vibrio ZSDZ34 sp. nov., isolated from coastal seawater in Qingdao.</title>
        <authorList>
            <person name="Zhang P."/>
        </authorList>
    </citation>
    <scope>NUCLEOTIDE SEQUENCE</scope>
    <source>
        <strain evidence="1">ZSDZ34</strain>
    </source>
</reference>
<dbReference type="Pfam" id="PF14375">
    <property type="entry name" value="Cys_rich_CWC"/>
    <property type="match status" value="1"/>
</dbReference>
<dbReference type="InterPro" id="IPR010710">
    <property type="entry name" value="DUF1289"/>
</dbReference>
<organism evidence="1 2">
    <name type="scientific">Vibrio gelatinilyticus</name>
    <dbReference type="NCBI Taxonomy" id="2893468"/>
    <lineage>
        <taxon>Bacteria</taxon>
        <taxon>Pseudomonadati</taxon>
        <taxon>Pseudomonadota</taxon>
        <taxon>Gammaproteobacteria</taxon>
        <taxon>Vibrionales</taxon>
        <taxon>Vibrionaceae</taxon>
        <taxon>Vibrio</taxon>
    </lineage>
</organism>
<proteinExistence type="predicted"/>